<reference evidence="1 2" key="1">
    <citation type="journal article" date="2020" name="Microorganisms">
        <title>Reliable Identification of Environmental Pseudomonas Isolates Using the rpoD Gene.</title>
        <authorList>
            <consortium name="The Broad Institute Genome Sequencing Platform"/>
            <person name="Girard L."/>
            <person name="Lood C."/>
            <person name="Rokni-Zadeh H."/>
            <person name="van Noort V."/>
            <person name="Lavigne R."/>
            <person name="De Mot R."/>
        </authorList>
    </citation>
    <scope>NUCLEOTIDE SEQUENCE [LARGE SCALE GENOMIC DNA]</scope>
    <source>
        <strain evidence="1 2">RD9SR1</strain>
    </source>
</reference>
<organism evidence="1 2">
    <name type="scientific">Pseudomonas oryzicola</name>
    <dbReference type="NCBI Taxonomy" id="485876"/>
    <lineage>
        <taxon>Bacteria</taxon>
        <taxon>Pseudomonadati</taxon>
        <taxon>Pseudomonadota</taxon>
        <taxon>Gammaproteobacteria</taxon>
        <taxon>Pseudomonadales</taxon>
        <taxon>Pseudomonadaceae</taxon>
        <taxon>Pseudomonas</taxon>
    </lineage>
</organism>
<keyword evidence="2" id="KW-1185">Reference proteome</keyword>
<evidence type="ECO:0000313" key="2">
    <source>
        <dbReference type="Proteomes" id="UP000609530"/>
    </source>
</evidence>
<dbReference type="Proteomes" id="UP000609530">
    <property type="component" value="Unassembled WGS sequence"/>
</dbReference>
<dbReference type="NCBIfam" id="TIGR02608">
    <property type="entry name" value="delta_60_rpt"/>
    <property type="match status" value="4"/>
</dbReference>
<dbReference type="InterPro" id="IPR013431">
    <property type="entry name" value="Delta_60_rpt"/>
</dbReference>
<evidence type="ECO:0000313" key="1">
    <source>
        <dbReference type="EMBL" id="MBV4490158.1"/>
    </source>
</evidence>
<gene>
    <name evidence="1" type="ORF">HU760_006035</name>
</gene>
<dbReference type="RefSeq" id="WP_186677622.1">
    <property type="nucleotide sequence ID" value="NZ_JABWRZ020000001.1"/>
</dbReference>
<accession>A0ABS6Q886</accession>
<dbReference type="EMBL" id="JABWRZ020000001">
    <property type="protein sequence ID" value="MBV4490158.1"/>
    <property type="molecule type" value="Genomic_DNA"/>
</dbReference>
<protein>
    <submittedName>
        <fullName evidence="1">Delta-60 repeat domain-containing protein</fullName>
    </submittedName>
</protein>
<comment type="caution">
    <text evidence="1">The sequence shown here is derived from an EMBL/GenBank/DDBJ whole genome shotgun (WGS) entry which is preliminary data.</text>
</comment>
<dbReference type="SUPFAM" id="SSF63829">
    <property type="entry name" value="Calcium-dependent phosphotriesterase"/>
    <property type="match status" value="1"/>
</dbReference>
<dbReference type="Gene3D" id="2.80.10.50">
    <property type="match status" value="1"/>
</dbReference>
<dbReference type="Pfam" id="PF17164">
    <property type="entry name" value="DUF5122"/>
    <property type="match status" value="2"/>
</dbReference>
<name>A0ABS6Q886_9PSED</name>
<proteinExistence type="predicted"/>
<sequence length="398" mass="42459">MEQAHQAGALNPGFGTEGIAELPSFNGWTDRHSTGMTLQGSKILVGARAFLAPRENYAMARFGADGKPDLTFGKDGAVAGQFSAGALSSCEDITSSPSDSDAIWLLGHAQPDPFTPGRLLLAKFDRDGQASPAEHTLEVEKGASPLRQQSRLALHDDHVLVSANFDVGLPRVYKLDAHGNPGFGGKQYIQVKFATDEVRIAALAVSGKAILACGSLKKPDGSYAGFLARFHPDGTLDTQFGNQAGFHVFKANQNNTWSYGLVVRPSGQLTVLGQSDDATGEAKRALIWQFTAQGATDPSFNQGEPLLMSFDEGNDDGWYSAVVQPEGKLLAFGRSATDTVYARRFNADGNVDDSFKLAVILTATDRIESLWRLNDTLLAVNATGPTGPTGMVFSFLNT</sequence>